<comment type="caution">
    <text evidence="2">The sequence shown here is derived from an EMBL/GenBank/DDBJ whole genome shotgun (WGS) entry which is preliminary data.</text>
</comment>
<gene>
    <name evidence="2" type="ORF">PZE19_04840</name>
</gene>
<dbReference type="InterPro" id="IPR011990">
    <property type="entry name" value="TPR-like_helical_dom_sf"/>
</dbReference>
<accession>A0ABT6F6R8</accession>
<evidence type="ECO:0008006" key="4">
    <source>
        <dbReference type="Google" id="ProtNLM"/>
    </source>
</evidence>
<sequence>MPRRPWIGLLCFWPGLPQIWTGQEVFGLMLAGFFAATVNLAVAARWVWVEAFAPGWADFFAAAAILTWSVAFAYTSWWVWLCHPERHRQEINRLFQEAVEAYLQGKWNESRRRIERILALDDTDADALLQLGAIHVRTHQPEAARRAFRQCLEQDGGSKWRWEVERALAALDSPAS</sequence>
<dbReference type="InterPro" id="IPR019734">
    <property type="entry name" value="TPR_rpt"/>
</dbReference>
<dbReference type="RefSeq" id="WP_277859442.1">
    <property type="nucleotide sequence ID" value="NZ_JARRAG010000001.1"/>
</dbReference>
<evidence type="ECO:0000313" key="2">
    <source>
        <dbReference type="EMBL" id="MDG3003085.1"/>
    </source>
</evidence>
<dbReference type="Gene3D" id="1.25.40.10">
    <property type="entry name" value="Tetratricopeptide repeat domain"/>
    <property type="match status" value="1"/>
</dbReference>
<organism evidence="2 3">
    <name type="scientific">Paludisphaera mucosa</name>
    <dbReference type="NCBI Taxonomy" id="3030827"/>
    <lineage>
        <taxon>Bacteria</taxon>
        <taxon>Pseudomonadati</taxon>
        <taxon>Planctomycetota</taxon>
        <taxon>Planctomycetia</taxon>
        <taxon>Isosphaerales</taxon>
        <taxon>Isosphaeraceae</taxon>
        <taxon>Paludisphaera</taxon>
    </lineage>
</organism>
<keyword evidence="1" id="KW-0812">Transmembrane</keyword>
<feature type="transmembrane region" description="Helical" evidence="1">
    <location>
        <begin position="59"/>
        <end position="80"/>
    </location>
</feature>
<feature type="transmembrane region" description="Helical" evidence="1">
    <location>
        <begin position="27"/>
        <end position="47"/>
    </location>
</feature>
<keyword evidence="1" id="KW-0472">Membrane</keyword>
<dbReference type="Proteomes" id="UP001216907">
    <property type="component" value="Unassembled WGS sequence"/>
</dbReference>
<protein>
    <recommendedName>
        <fullName evidence="4">Tetratricopeptide repeat protein</fullName>
    </recommendedName>
</protein>
<keyword evidence="1" id="KW-1133">Transmembrane helix</keyword>
<proteinExistence type="predicted"/>
<dbReference type="SUPFAM" id="SSF48452">
    <property type="entry name" value="TPR-like"/>
    <property type="match status" value="1"/>
</dbReference>
<evidence type="ECO:0000256" key="1">
    <source>
        <dbReference type="SAM" id="Phobius"/>
    </source>
</evidence>
<evidence type="ECO:0000313" key="3">
    <source>
        <dbReference type="Proteomes" id="UP001216907"/>
    </source>
</evidence>
<name>A0ABT6F6R8_9BACT</name>
<reference evidence="2 3" key="1">
    <citation type="submission" date="2023-03" db="EMBL/GenBank/DDBJ databases">
        <title>Paludisphaera mucosa sp. nov. a novel planctomycete from northern fen.</title>
        <authorList>
            <person name="Ivanova A."/>
        </authorList>
    </citation>
    <scope>NUCLEOTIDE SEQUENCE [LARGE SCALE GENOMIC DNA]</scope>
    <source>
        <strain evidence="2 3">Pla2</strain>
    </source>
</reference>
<dbReference type="SMART" id="SM00028">
    <property type="entry name" value="TPR"/>
    <property type="match status" value="2"/>
</dbReference>
<dbReference type="EMBL" id="JARRAG010000001">
    <property type="protein sequence ID" value="MDG3003085.1"/>
    <property type="molecule type" value="Genomic_DNA"/>
</dbReference>
<keyword evidence="3" id="KW-1185">Reference proteome</keyword>